<dbReference type="Proteomes" id="UP000064201">
    <property type="component" value="Chromosome"/>
</dbReference>
<keyword evidence="2" id="KW-0732">Signal</keyword>
<feature type="signal peptide" evidence="2">
    <location>
        <begin position="1"/>
        <end position="22"/>
    </location>
</feature>
<gene>
    <name evidence="3" type="ORF">TVD_05965</name>
</gene>
<feature type="region of interest" description="Disordered" evidence="1">
    <location>
        <begin position="44"/>
        <end position="65"/>
    </location>
</feature>
<evidence type="ECO:0000256" key="2">
    <source>
        <dbReference type="SAM" id="SignalP"/>
    </source>
</evidence>
<dbReference type="PATRIC" id="fig|106634.4.peg.1219"/>
<proteinExistence type="predicted"/>
<organism evidence="3 4">
    <name type="scientific">Thioalkalivibrio versutus</name>
    <dbReference type="NCBI Taxonomy" id="106634"/>
    <lineage>
        <taxon>Bacteria</taxon>
        <taxon>Pseudomonadati</taxon>
        <taxon>Pseudomonadota</taxon>
        <taxon>Gammaproteobacteria</taxon>
        <taxon>Chromatiales</taxon>
        <taxon>Ectothiorhodospiraceae</taxon>
        <taxon>Thioalkalivibrio</taxon>
    </lineage>
</organism>
<dbReference type="AlphaFoldDB" id="A0A0G3G146"/>
<evidence type="ECO:0000256" key="1">
    <source>
        <dbReference type="SAM" id="MobiDB-lite"/>
    </source>
</evidence>
<evidence type="ECO:0000313" key="3">
    <source>
        <dbReference type="EMBL" id="AKJ94930.1"/>
    </source>
</evidence>
<dbReference type="OrthoDB" id="9794377at2"/>
<evidence type="ECO:0008006" key="5">
    <source>
        <dbReference type="Google" id="ProtNLM"/>
    </source>
</evidence>
<feature type="chain" id="PRO_5002553677" description="DUF4124 domain-containing protein" evidence="2">
    <location>
        <begin position="23"/>
        <end position="131"/>
    </location>
</feature>
<dbReference type="KEGG" id="tvr:TVD_05965"/>
<sequence length="131" mass="14859">MSRAWVVWLGCALWVGSSPAPADGYFKCETPQGVEYADAPCIGDAKRRDFPNQEEREQRRAEQQRFAACFRPSRSFEPGDKASDLAELCGTPRRVRRLTTVRGAEERWEYRQGQGAAYVWVDDGVITAIRD</sequence>
<feature type="compositionally biased region" description="Basic and acidic residues" evidence="1">
    <location>
        <begin position="44"/>
        <end position="63"/>
    </location>
</feature>
<dbReference type="STRING" id="106634.TVD_05965"/>
<dbReference type="EMBL" id="CP011367">
    <property type="protein sequence ID" value="AKJ94930.1"/>
    <property type="molecule type" value="Genomic_DNA"/>
</dbReference>
<evidence type="ECO:0000313" key="4">
    <source>
        <dbReference type="Proteomes" id="UP000064201"/>
    </source>
</evidence>
<protein>
    <recommendedName>
        <fullName evidence="5">DUF4124 domain-containing protein</fullName>
    </recommendedName>
</protein>
<reference evidence="3 4" key="1">
    <citation type="submission" date="2015-04" db="EMBL/GenBank/DDBJ databases">
        <title>Complete Sequence for the Genome of the Thioalkalivibrio versutus D301.</title>
        <authorList>
            <person name="Mu T."/>
            <person name="Zhou J."/>
            <person name="Xu X."/>
        </authorList>
    </citation>
    <scope>NUCLEOTIDE SEQUENCE [LARGE SCALE GENOMIC DNA]</scope>
    <source>
        <strain evidence="3 4">D301</strain>
    </source>
</reference>
<name>A0A0G3G146_9GAMM</name>
<accession>A0A0G3G146</accession>
<keyword evidence="4" id="KW-1185">Reference proteome</keyword>